<proteinExistence type="predicted"/>
<name>A0A8K0MMW8_9ROSA</name>
<dbReference type="AlphaFoldDB" id="A0A8K0MMW8"/>
<keyword evidence="2" id="KW-1185">Reference proteome</keyword>
<organism evidence="1 2">
    <name type="scientific">Rhamnella rubrinervis</name>
    <dbReference type="NCBI Taxonomy" id="2594499"/>
    <lineage>
        <taxon>Eukaryota</taxon>
        <taxon>Viridiplantae</taxon>
        <taxon>Streptophyta</taxon>
        <taxon>Embryophyta</taxon>
        <taxon>Tracheophyta</taxon>
        <taxon>Spermatophyta</taxon>
        <taxon>Magnoliopsida</taxon>
        <taxon>eudicotyledons</taxon>
        <taxon>Gunneridae</taxon>
        <taxon>Pentapetalae</taxon>
        <taxon>rosids</taxon>
        <taxon>fabids</taxon>
        <taxon>Rosales</taxon>
        <taxon>Rhamnaceae</taxon>
        <taxon>rhamnoid group</taxon>
        <taxon>Rhamneae</taxon>
        <taxon>Rhamnella</taxon>
    </lineage>
</organism>
<sequence>MHTASPEIGLKFSIALIIRQILSDVPIHPLQLTYKRVPRNFVRSKWLKHPLSDNVAQKVIALKRQDVESTIDLTTKSRLVVADLWLLRWEPEGNLPEPGGSPPKPKANSLILDAIRNISIGKLHASELASEGNASK</sequence>
<comment type="caution">
    <text evidence="1">The sequence shown here is derived from an EMBL/GenBank/DDBJ whole genome shotgun (WGS) entry which is preliminary data.</text>
</comment>
<dbReference type="EMBL" id="VOIH02000003">
    <property type="protein sequence ID" value="KAF3451280.1"/>
    <property type="molecule type" value="Genomic_DNA"/>
</dbReference>
<evidence type="ECO:0000313" key="2">
    <source>
        <dbReference type="Proteomes" id="UP000796880"/>
    </source>
</evidence>
<reference evidence="1" key="1">
    <citation type="submission" date="2020-03" db="EMBL/GenBank/DDBJ databases">
        <title>A high-quality chromosome-level genome assembly of a woody plant with both climbing and erect habits, Rhamnella rubrinervis.</title>
        <authorList>
            <person name="Lu Z."/>
            <person name="Yang Y."/>
            <person name="Zhu X."/>
            <person name="Sun Y."/>
        </authorList>
    </citation>
    <scope>NUCLEOTIDE SEQUENCE</scope>
    <source>
        <strain evidence="1">BYM</strain>
        <tissue evidence="1">Leaf</tissue>
    </source>
</reference>
<evidence type="ECO:0000313" key="1">
    <source>
        <dbReference type="EMBL" id="KAF3451280.1"/>
    </source>
</evidence>
<dbReference type="Proteomes" id="UP000796880">
    <property type="component" value="Unassembled WGS sequence"/>
</dbReference>
<protein>
    <submittedName>
        <fullName evidence="1">Uncharacterized protein</fullName>
    </submittedName>
</protein>
<gene>
    <name evidence="1" type="ORF">FNV43_RR07375</name>
</gene>
<accession>A0A8K0MMW8</accession>